<dbReference type="AlphaFoldDB" id="A0A521FF10"/>
<accession>A0A521FF10</accession>
<organism evidence="1 2">
    <name type="scientific">Fodinibius sediminis</name>
    <dbReference type="NCBI Taxonomy" id="1214077"/>
    <lineage>
        <taxon>Bacteria</taxon>
        <taxon>Pseudomonadati</taxon>
        <taxon>Balneolota</taxon>
        <taxon>Balneolia</taxon>
        <taxon>Balneolales</taxon>
        <taxon>Balneolaceae</taxon>
        <taxon>Fodinibius</taxon>
    </lineage>
</organism>
<dbReference type="EMBL" id="FXTH01000033">
    <property type="protein sequence ID" value="SMO94798.1"/>
    <property type="molecule type" value="Genomic_DNA"/>
</dbReference>
<proteinExistence type="predicted"/>
<dbReference type="RefSeq" id="WP_142716112.1">
    <property type="nucleotide sequence ID" value="NZ_FXTH01000033.1"/>
</dbReference>
<gene>
    <name evidence="1" type="ORF">SAMN06265218_1334</name>
</gene>
<evidence type="ECO:0000313" key="1">
    <source>
        <dbReference type="EMBL" id="SMO94798.1"/>
    </source>
</evidence>
<keyword evidence="2" id="KW-1185">Reference proteome</keyword>
<protein>
    <submittedName>
        <fullName evidence="1">Uncharacterized protein</fullName>
    </submittedName>
</protein>
<dbReference type="Proteomes" id="UP000317593">
    <property type="component" value="Unassembled WGS sequence"/>
</dbReference>
<name>A0A521FF10_9BACT</name>
<evidence type="ECO:0000313" key="2">
    <source>
        <dbReference type="Proteomes" id="UP000317593"/>
    </source>
</evidence>
<reference evidence="1 2" key="1">
    <citation type="submission" date="2017-05" db="EMBL/GenBank/DDBJ databases">
        <authorList>
            <person name="Varghese N."/>
            <person name="Submissions S."/>
        </authorList>
    </citation>
    <scope>NUCLEOTIDE SEQUENCE [LARGE SCALE GENOMIC DNA]</scope>
    <source>
        <strain evidence="1 2">DSM 21194</strain>
    </source>
</reference>
<sequence>MDDSDVLKLVKILEKTGLSVQSSSDLNIKTILKSGENNDLIESLKKYEAPNETSLSNDELFEIYQTISKLHKSDSNNYQDLLYQIRSIKYKPTDQTVRINYLSDFLEFTIQKRDEFTREEIDSLLKEFFRFNNFIEMKWGRDNEVFKLSQQILEELEANDPSNRDRKNEELSKFIERFRDVNRRYRPDEQALDYASQIIYEQYNTYELDS</sequence>